<dbReference type="AlphaFoldDB" id="A0A523Y3W2"/>
<dbReference type="GO" id="GO:0009252">
    <property type="term" value="P:peptidoglycan biosynthetic process"/>
    <property type="evidence" value="ECO:0007669"/>
    <property type="project" value="UniProtKB-KW"/>
</dbReference>
<dbReference type="GO" id="GO:0071555">
    <property type="term" value="P:cell wall organization"/>
    <property type="evidence" value="ECO:0007669"/>
    <property type="project" value="UniProtKB-KW"/>
</dbReference>
<feature type="domain" description="Penicillin-binding protein transpeptidase" evidence="19">
    <location>
        <begin position="322"/>
        <end position="614"/>
    </location>
</feature>
<evidence type="ECO:0000256" key="6">
    <source>
        <dbReference type="ARBA" id="ARBA00022676"/>
    </source>
</evidence>
<evidence type="ECO:0000256" key="7">
    <source>
        <dbReference type="ARBA" id="ARBA00022679"/>
    </source>
</evidence>
<dbReference type="GO" id="GO:0005886">
    <property type="term" value="C:plasma membrane"/>
    <property type="evidence" value="ECO:0007669"/>
    <property type="project" value="UniProtKB-SubCell"/>
</dbReference>
<dbReference type="Gene3D" id="1.10.3810.10">
    <property type="entry name" value="Biosynthetic peptidoglycan transglycosylase-like"/>
    <property type="match status" value="1"/>
</dbReference>
<evidence type="ECO:0000256" key="16">
    <source>
        <dbReference type="ARBA" id="ARBA00044770"/>
    </source>
</evidence>
<dbReference type="GO" id="GO:0008955">
    <property type="term" value="F:peptidoglycan glycosyltransferase activity"/>
    <property type="evidence" value="ECO:0007669"/>
    <property type="project" value="UniProtKB-EC"/>
</dbReference>
<evidence type="ECO:0000256" key="9">
    <source>
        <dbReference type="ARBA" id="ARBA00022801"/>
    </source>
</evidence>
<evidence type="ECO:0000313" key="22">
    <source>
        <dbReference type="Proteomes" id="UP000315669"/>
    </source>
</evidence>
<dbReference type="SUPFAM" id="SSF56601">
    <property type="entry name" value="beta-lactamase/transpeptidase-like"/>
    <property type="match status" value="1"/>
</dbReference>
<comment type="catalytic activity">
    <reaction evidence="17">
        <text>[GlcNAc-(1-&gt;4)-Mur2Ac(oyl-L-Ala-gamma-D-Glu-L-Lys-D-Ala-D-Ala)](n)-di-trans,octa-cis-undecaprenyl diphosphate + beta-D-GlcNAc-(1-&gt;4)-Mur2Ac(oyl-L-Ala-gamma-D-Glu-L-Lys-D-Ala-D-Ala)-di-trans,octa-cis-undecaprenyl diphosphate = [GlcNAc-(1-&gt;4)-Mur2Ac(oyl-L-Ala-gamma-D-Glu-L-Lys-D-Ala-D-Ala)](n+1)-di-trans,octa-cis-undecaprenyl diphosphate + di-trans,octa-cis-undecaprenyl diphosphate + H(+)</text>
        <dbReference type="Rhea" id="RHEA:23708"/>
        <dbReference type="Rhea" id="RHEA-COMP:9602"/>
        <dbReference type="Rhea" id="RHEA-COMP:9603"/>
        <dbReference type="ChEBI" id="CHEBI:15378"/>
        <dbReference type="ChEBI" id="CHEBI:58405"/>
        <dbReference type="ChEBI" id="CHEBI:60033"/>
        <dbReference type="ChEBI" id="CHEBI:78435"/>
        <dbReference type="EC" id="2.4.99.28"/>
    </reaction>
</comment>
<comment type="subcellular location">
    <subcellularLocation>
        <location evidence="1">Cell membrane</location>
    </subcellularLocation>
</comment>
<dbReference type="GO" id="GO:0008360">
    <property type="term" value="P:regulation of cell shape"/>
    <property type="evidence" value="ECO:0007669"/>
    <property type="project" value="UniProtKB-KW"/>
</dbReference>
<evidence type="ECO:0000313" key="21">
    <source>
        <dbReference type="EMBL" id="TET86224.1"/>
    </source>
</evidence>
<proteinExistence type="predicted"/>
<keyword evidence="12 18" id="KW-1133">Transmembrane helix</keyword>
<dbReference type="InterPro" id="IPR023346">
    <property type="entry name" value="Lysozyme-like_dom_sf"/>
</dbReference>
<evidence type="ECO:0000256" key="13">
    <source>
        <dbReference type="ARBA" id="ARBA00023136"/>
    </source>
</evidence>
<evidence type="ECO:0000256" key="1">
    <source>
        <dbReference type="ARBA" id="ARBA00004236"/>
    </source>
</evidence>
<evidence type="ECO:0000256" key="2">
    <source>
        <dbReference type="ARBA" id="ARBA00004752"/>
    </source>
</evidence>
<sequence>MTRTRTIFYCILVTLFTTAGVLGGFFISDLYDLPHIDLLEEYQPSGITRMYSKEGEVLAEFFLERREVVSLSRIPLQLQRAFIAMEDHRFYQHRGLDFKRVFKAIWINIIEWRSWDRAQGASTITQQLARNLFLTHENTLTRKIKEMILAIQIERVYSKEEILKMHLNQICFGEGVYGVAEAASFYLGKKVEELNLAESAFLATIPRSPVYYSPIKYPEHTETGKKIILKRMYDLEFITKEKWEEAEKEPVKIVTNRAKRSAANIHWAPYFVEWIRQKVEKEYGYDRFWRGGLRVYTTLDLNLQKAAEDSLIDYLKENEHQGALVAMDPHTGFIEALVGGRDFWENQYNRATQARRQTGSAFKLFTYTAAIDTGKFSAVSPFFDAPIAFKRSKKVGKGAEIKEEGEFWSPQNYEKYFWGEVYLWQMFAHSINVSSVKLLQEVGVGKVINYARKLGIDSPLNHDLTLTLGTSGMTLLEIVRGYATIANYGIKVRPMFIQKIEDREGRILKENFPQGETVLSPQTSFVMIDLLKKAIDYGTGRRVRWLGFDRPCGGKTGTVGWPREKDTDKTIDAWFIGFTPDLVAGVWVGNDDASPLGEKKTGSAVAIPIWTEFMKRALDSQPVKDFSSPPGIVFKKIDIETGLLATPKCENTLWFAFLEGTAPKEYSSSEQRAT</sequence>
<keyword evidence="10" id="KW-0133">Cell shape</keyword>
<evidence type="ECO:0000256" key="18">
    <source>
        <dbReference type="SAM" id="Phobius"/>
    </source>
</evidence>
<dbReference type="GO" id="GO:0004180">
    <property type="term" value="F:carboxypeptidase activity"/>
    <property type="evidence" value="ECO:0007669"/>
    <property type="project" value="UniProtKB-KW"/>
</dbReference>
<keyword evidence="11" id="KW-0573">Peptidoglycan synthesis</keyword>
<feature type="transmembrane region" description="Helical" evidence="18">
    <location>
        <begin position="7"/>
        <end position="27"/>
    </location>
</feature>
<evidence type="ECO:0000256" key="14">
    <source>
        <dbReference type="ARBA" id="ARBA00023268"/>
    </source>
</evidence>
<keyword evidence="6" id="KW-0328">Glycosyltransferase</keyword>
<evidence type="ECO:0000256" key="12">
    <source>
        <dbReference type="ARBA" id="ARBA00022989"/>
    </source>
</evidence>
<dbReference type="InterPro" id="IPR001460">
    <property type="entry name" value="PCN-bd_Tpept"/>
</dbReference>
<evidence type="ECO:0000256" key="15">
    <source>
        <dbReference type="ARBA" id="ARBA00023316"/>
    </source>
</evidence>
<dbReference type="Pfam" id="PF00905">
    <property type="entry name" value="Transpeptidase"/>
    <property type="match status" value="1"/>
</dbReference>
<feature type="non-terminal residue" evidence="21">
    <location>
        <position position="674"/>
    </location>
</feature>
<keyword evidence="5" id="KW-0645">Protease</keyword>
<accession>A0A523Y3W2</accession>
<keyword evidence="3" id="KW-1003">Cell membrane</keyword>
<evidence type="ECO:0000256" key="10">
    <source>
        <dbReference type="ARBA" id="ARBA00022960"/>
    </source>
</evidence>
<dbReference type="EMBL" id="SOII01000052">
    <property type="protein sequence ID" value="TET86224.1"/>
    <property type="molecule type" value="Genomic_DNA"/>
</dbReference>
<dbReference type="GO" id="GO:0008658">
    <property type="term" value="F:penicillin binding"/>
    <property type="evidence" value="ECO:0007669"/>
    <property type="project" value="InterPro"/>
</dbReference>
<dbReference type="GO" id="GO:0030288">
    <property type="term" value="C:outer membrane-bounded periplasmic space"/>
    <property type="evidence" value="ECO:0007669"/>
    <property type="project" value="TreeGrafter"/>
</dbReference>
<dbReference type="InterPro" id="IPR036950">
    <property type="entry name" value="PBP_transglycosylase"/>
</dbReference>
<evidence type="ECO:0000256" key="8">
    <source>
        <dbReference type="ARBA" id="ARBA00022692"/>
    </source>
</evidence>
<dbReference type="InterPro" id="IPR012338">
    <property type="entry name" value="Beta-lactam/transpept-like"/>
</dbReference>
<dbReference type="EC" id="2.4.99.28" evidence="16"/>
<gene>
    <name evidence="21" type="ORF">E3J32_00715</name>
</gene>
<name>A0A523Y3W2_UNCAE</name>
<evidence type="ECO:0000259" key="19">
    <source>
        <dbReference type="Pfam" id="PF00905"/>
    </source>
</evidence>
<dbReference type="Pfam" id="PF00912">
    <property type="entry name" value="Transgly"/>
    <property type="match status" value="1"/>
</dbReference>
<dbReference type="GO" id="GO:0006508">
    <property type="term" value="P:proteolysis"/>
    <property type="evidence" value="ECO:0007669"/>
    <property type="project" value="UniProtKB-KW"/>
</dbReference>
<evidence type="ECO:0000256" key="3">
    <source>
        <dbReference type="ARBA" id="ARBA00022475"/>
    </source>
</evidence>
<keyword evidence="4" id="KW-0121">Carboxypeptidase</keyword>
<evidence type="ECO:0000256" key="5">
    <source>
        <dbReference type="ARBA" id="ARBA00022670"/>
    </source>
</evidence>
<protein>
    <recommendedName>
        <fullName evidence="16">peptidoglycan glycosyltransferase</fullName>
        <ecNumber evidence="16">2.4.99.28</ecNumber>
    </recommendedName>
</protein>
<reference evidence="21 22" key="1">
    <citation type="submission" date="2019-03" db="EMBL/GenBank/DDBJ databases">
        <title>Metabolic potential of uncultured bacteria and archaea associated with petroleum seepage in deep-sea sediments.</title>
        <authorList>
            <person name="Dong X."/>
            <person name="Hubert C."/>
        </authorList>
    </citation>
    <scope>NUCLEOTIDE SEQUENCE [LARGE SCALE GENOMIC DNA]</scope>
    <source>
        <strain evidence="21">E29_bin25</strain>
    </source>
</reference>
<feature type="domain" description="Glycosyl transferase family 51" evidence="20">
    <location>
        <begin position="55"/>
        <end position="232"/>
    </location>
</feature>
<evidence type="ECO:0000256" key="17">
    <source>
        <dbReference type="ARBA" id="ARBA00049902"/>
    </source>
</evidence>
<dbReference type="PANTHER" id="PTHR32282:SF11">
    <property type="entry name" value="PENICILLIN-BINDING PROTEIN 1B"/>
    <property type="match status" value="1"/>
</dbReference>
<dbReference type="InterPro" id="IPR050396">
    <property type="entry name" value="Glycosyltr_51/Transpeptidase"/>
</dbReference>
<dbReference type="SUPFAM" id="SSF53955">
    <property type="entry name" value="Lysozyme-like"/>
    <property type="match status" value="1"/>
</dbReference>
<dbReference type="FunFam" id="1.10.3810.10:FF:000003">
    <property type="entry name" value="Penicillin-binding protein 1a"/>
    <property type="match status" value="1"/>
</dbReference>
<dbReference type="NCBIfam" id="TIGR02074">
    <property type="entry name" value="PBP_1a_fam"/>
    <property type="match status" value="1"/>
</dbReference>
<organism evidence="21 22">
    <name type="scientific">Aerophobetes bacterium</name>
    <dbReference type="NCBI Taxonomy" id="2030807"/>
    <lineage>
        <taxon>Bacteria</taxon>
        <taxon>Candidatus Aerophobota</taxon>
    </lineage>
</organism>
<comment type="pathway">
    <text evidence="2">Cell wall biogenesis; peptidoglycan biosynthesis.</text>
</comment>
<dbReference type="InterPro" id="IPR001264">
    <property type="entry name" value="Glyco_trans_51"/>
</dbReference>
<keyword evidence="9" id="KW-0378">Hydrolase</keyword>
<dbReference type="Proteomes" id="UP000315669">
    <property type="component" value="Unassembled WGS sequence"/>
</dbReference>
<keyword evidence="14" id="KW-0511">Multifunctional enzyme</keyword>
<comment type="caution">
    <text evidence="21">The sequence shown here is derived from an EMBL/GenBank/DDBJ whole genome shotgun (WGS) entry which is preliminary data.</text>
</comment>
<dbReference type="PANTHER" id="PTHR32282">
    <property type="entry name" value="BINDING PROTEIN TRANSPEPTIDASE, PUTATIVE-RELATED"/>
    <property type="match status" value="1"/>
</dbReference>
<dbReference type="Gene3D" id="3.40.710.10">
    <property type="entry name" value="DD-peptidase/beta-lactamase superfamily"/>
    <property type="match status" value="1"/>
</dbReference>
<keyword evidence="7" id="KW-0808">Transferase</keyword>
<evidence type="ECO:0000256" key="11">
    <source>
        <dbReference type="ARBA" id="ARBA00022984"/>
    </source>
</evidence>
<evidence type="ECO:0000259" key="20">
    <source>
        <dbReference type="Pfam" id="PF00912"/>
    </source>
</evidence>
<evidence type="ECO:0000256" key="4">
    <source>
        <dbReference type="ARBA" id="ARBA00022645"/>
    </source>
</evidence>
<keyword evidence="15" id="KW-0961">Cell wall biogenesis/degradation</keyword>
<keyword evidence="8 18" id="KW-0812">Transmembrane</keyword>
<keyword evidence="13 18" id="KW-0472">Membrane</keyword>